<sequence>MHPVLVALEAIEGALGSVAQVNPSFMRTETKAEALTRLARAEAQVVELRMRVMADADDVAAEAAARDIGGWYAQQTRTDPATAKVDAALAVDLDRRWTVVAAGMRTGEVSLAQARVIARSLHALARWVDPEVLVEAETALVELAAEHGPRQLAALGGRILAVVAPDLADEVEARRLAQEEASVEDKITATLRHHADGSIRLNATMDKITGTRFAVILEAFTNPRKTRTDDESAEPEAGTDPADPADGVDPGAGDDGSLASHPDPVQRLPRGRQLGHALRAFLERVDPQDLPRHGGDQTLLQITLGYRELCTELAAGTILTTAAIPGPPGPTGTVDRVTAGEVRRLACNARILPVVLGGKSEILDLGRDRRLFSAAQRRAMLLRDRTCRAEGCTIPGTWAEAHHWIPWGKLGDSDIDDGVLLCSFHHHRIHHDHTWTSQRLPNGDIRFHRRR</sequence>
<name>A0ABU2C106_9ACTN</name>
<keyword evidence="4" id="KW-1185">Reference proteome</keyword>
<dbReference type="Proteomes" id="UP001183648">
    <property type="component" value="Unassembled WGS sequence"/>
</dbReference>
<reference evidence="3 4" key="1">
    <citation type="submission" date="2023-07" db="EMBL/GenBank/DDBJ databases">
        <title>Sequencing the genomes of 1000 actinobacteria strains.</title>
        <authorList>
            <person name="Klenk H.-P."/>
        </authorList>
    </citation>
    <scope>NUCLEOTIDE SEQUENCE [LARGE SCALE GENOMIC DNA]</scope>
    <source>
        <strain evidence="3 4">DSM 19426</strain>
    </source>
</reference>
<dbReference type="InterPro" id="IPR003870">
    <property type="entry name" value="DUF222"/>
</dbReference>
<dbReference type="RefSeq" id="WP_310305912.1">
    <property type="nucleotide sequence ID" value="NZ_BAAAPS010000005.1"/>
</dbReference>
<feature type="domain" description="HNH nuclease" evidence="2">
    <location>
        <begin position="375"/>
        <end position="427"/>
    </location>
</feature>
<protein>
    <recommendedName>
        <fullName evidence="2">HNH nuclease domain-containing protein</fullName>
    </recommendedName>
</protein>
<evidence type="ECO:0000313" key="4">
    <source>
        <dbReference type="Proteomes" id="UP001183648"/>
    </source>
</evidence>
<evidence type="ECO:0000259" key="2">
    <source>
        <dbReference type="SMART" id="SM00507"/>
    </source>
</evidence>
<organism evidence="3 4">
    <name type="scientific">Nocardioides marmoribigeumensis</name>
    <dbReference type="NCBI Taxonomy" id="433649"/>
    <lineage>
        <taxon>Bacteria</taxon>
        <taxon>Bacillati</taxon>
        <taxon>Actinomycetota</taxon>
        <taxon>Actinomycetes</taxon>
        <taxon>Propionibacteriales</taxon>
        <taxon>Nocardioidaceae</taxon>
        <taxon>Nocardioides</taxon>
    </lineage>
</organism>
<evidence type="ECO:0000313" key="3">
    <source>
        <dbReference type="EMBL" id="MDR7364341.1"/>
    </source>
</evidence>
<dbReference type="SMART" id="SM00507">
    <property type="entry name" value="HNHc"/>
    <property type="match status" value="1"/>
</dbReference>
<feature type="compositionally biased region" description="Low complexity" evidence="1">
    <location>
        <begin position="235"/>
        <end position="251"/>
    </location>
</feature>
<comment type="caution">
    <text evidence="3">The sequence shown here is derived from an EMBL/GenBank/DDBJ whole genome shotgun (WGS) entry which is preliminary data.</text>
</comment>
<evidence type="ECO:0000256" key="1">
    <source>
        <dbReference type="SAM" id="MobiDB-lite"/>
    </source>
</evidence>
<feature type="region of interest" description="Disordered" evidence="1">
    <location>
        <begin position="224"/>
        <end position="269"/>
    </location>
</feature>
<dbReference type="Pfam" id="PF02720">
    <property type="entry name" value="DUF222"/>
    <property type="match status" value="1"/>
</dbReference>
<dbReference type="InterPro" id="IPR003615">
    <property type="entry name" value="HNH_nuc"/>
</dbReference>
<gene>
    <name evidence="3" type="ORF">J2S63_003894</name>
</gene>
<accession>A0ABU2C106</accession>
<proteinExistence type="predicted"/>
<dbReference type="CDD" id="cd00085">
    <property type="entry name" value="HNHc"/>
    <property type="match status" value="1"/>
</dbReference>
<dbReference type="EMBL" id="JAVDYG010000001">
    <property type="protein sequence ID" value="MDR7364341.1"/>
    <property type="molecule type" value="Genomic_DNA"/>
</dbReference>